<dbReference type="EMBL" id="QYTW02000004">
    <property type="protein sequence ID" value="RST60548.1"/>
    <property type="molecule type" value="Genomic_DNA"/>
</dbReference>
<name>A0A429XAT0_SIMTE</name>
<accession>A0A429XAT0</accession>
<evidence type="ECO:0000313" key="9">
    <source>
        <dbReference type="Proteomes" id="UP000287296"/>
    </source>
</evidence>
<comment type="caution">
    <text evidence="8">The sequence shown here is derived from an EMBL/GenBank/DDBJ whole genome shotgun (WGS) entry which is preliminary data.</text>
</comment>
<keyword evidence="1" id="KW-0001">2Fe-2S</keyword>
<evidence type="ECO:0000259" key="6">
    <source>
        <dbReference type="Pfam" id="PF09360"/>
    </source>
</evidence>
<keyword evidence="4" id="KW-0411">Iron-sulfur</keyword>
<evidence type="ECO:0000256" key="4">
    <source>
        <dbReference type="ARBA" id="ARBA00023014"/>
    </source>
</evidence>
<evidence type="ECO:0000313" key="8">
    <source>
        <dbReference type="EMBL" id="RST60548.1"/>
    </source>
</evidence>
<evidence type="ECO:0000313" key="10">
    <source>
        <dbReference type="Proteomes" id="UP000680670"/>
    </source>
</evidence>
<feature type="domain" description="Divergent 4Fe-4S mono-cluster" evidence="5">
    <location>
        <begin position="8"/>
        <end position="71"/>
    </location>
</feature>
<dbReference type="Pfam" id="PF06902">
    <property type="entry name" value="Fer4_19"/>
    <property type="match status" value="1"/>
</dbReference>
<evidence type="ECO:0000256" key="2">
    <source>
        <dbReference type="ARBA" id="ARBA00022723"/>
    </source>
</evidence>
<dbReference type="OrthoDB" id="9793389at2"/>
<dbReference type="Gene3D" id="3.40.5.90">
    <property type="entry name" value="CDGSH iron-sulfur domain, mitoNEET-type"/>
    <property type="match status" value="1"/>
</dbReference>
<evidence type="ECO:0008006" key="11">
    <source>
        <dbReference type="Google" id="ProtNLM"/>
    </source>
</evidence>
<dbReference type="EMBL" id="BORJ01000014">
    <property type="protein sequence ID" value="GIN98386.1"/>
    <property type="molecule type" value="Genomic_DNA"/>
</dbReference>
<keyword evidence="10" id="KW-1185">Reference proteome</keyword>
<dbReference type="AlphaFoldDB" id="A0A429XAT0"/>
<feature type="domain" description="Iron-binding zinc finger CDGSH type" evidence="6">
    <location>
        <begin position="94"/>
        <end position="132"/>
    </location>
</feature>
<dbReference type="GO" id="GO:0046872">
    <property type="term" value="F:metal ion binding"/>
    <property type="evidence" value="ECO:0007669"/>
    <property type="project" value="UniProtKB-KW"/>
</dbReference>
<gene>
    <name evidence="8" type="ORF">D5F11_006875</name>
    <name evidence="7" type="ORF">J6TS1_42560</name>
</gene>
<reference evidence="8 9" key="1">
    <citation type="submission" date="2018-12" db="EMBL/GenBank/DDBJ databases">
        <authorList>
            <person name="Sun L."/>
            <person name="Chen Z."/>
        </authorList>
    </citation>
    <scope>NUCLEOTIDE SEQUENCE [LARGE SCALE GENOMIC DNA]</scope>
    <source>
        <strain evidence="8 9">LMG 29736</strain>
    </source>
</reference>
<dbReference type="Proteomes" id="UP000287296">
    <property type="component" value="Unassembled WGS sequence"/>
</dbReference>
<keyword evidence="3" id="KW-0408">Iron</keyword>
<dbReference type="RefSeq" id="WP_120115366.1">
    <property type="nucleotide sequence ID" value="NZ_QYTW02000004.1"/>
</dbReference>
<evidence type="ECO:0000313" key="7">
    <source>
        <dbReference type="EMBL" id="GIN98386.1"/>
    </source>
</evidence>
<dbReference type="Proteomes" id="UP000680670">
    <property type="component" value="Unassembled WGS sequence"/>
</dbReference>
<keyword evidence="2" id="KW-0479">Metal-binding</keyword>
<proteinExistence type="predicted"/>
<dbReference type="GO" id="GO:0051537">
    <property type="term" value="F:2 iron, 2 sulfur cluster binding"/>
    <property type="evidence" value="ECO:0007669"/>
    <property type="project" value="UniProtKB-KW"/>
</dbReference>
<sequence>MDNEYKVYHGENIEVKFHSKRCIHAAKCVKGLPEVFDVSKRPWVSPDQALADDVARVIERCPSGALEYVRKDGEAGEQPQAETTLDLQPGHVMYIRGNLTIKNGDETIQLNRAALCGCGHSHNKPFCDNEHECRS</sequence>
<organism evidence="8 9">
    <name type="scientific">Siminovitchia terrae</name>
    <name type="common">Bacillus terrae</name>
    <dbReference type="NCBI Taxonomy" id="1914933"/>
    <lineage>
        <taxon>Bacteria</taxon>
        <taxon>Bacillati</taxon>
        <taxon>Bacillota</taxon>
        <taxon>Bacilli</taxon>
        <taxon>Bacillales</taxon>
        <taxon>Bacillaceae</taxon>
        <taxon>Siminovitchia</taxon>
    </lineage>
</organism>
<evidence type="ECO:0000259" key="5">
    <source>
        <dbReference type="Pfam" id="PF06902"/>
    </source>
</evidence>
<protein>
    <recommendedName>
        <fullName evidence="11">Iron-binding zinc finger CDGSH type domain-containing protein</fullName>
    </recommendedName>
</protein>
<evidence type="ECO:0000256" key="3">
    <source>
        <dbReference type="ARBA" id="ARBA00023004"/>
    </source>
</evidence>
<dbReference type="InterPro" id="IPR042216">
    <property type="entry name" value="MitoNEET_CISD"/>
</dbReference>
<dbReference type="GO" id="GO:0005737">
    <property type="term" value="C:cytoplasm"/>
    <property type="evidence" value="ECO:0007669"/>
    <property type="project" value="UniProtKB-ARBA"/>
</dbReference>
<dbReference type="InterPro" id="IPR018967">
    <property type="entry name" value="FeS-contain_CDGSH-typ"/>
</dbReference>
<dbReference type="InterPro" id="IPR010693">
    <property type="entry name" value="Divergent_4Fe-4S_mono-cluster"/>
</dbReference>
<reference evidence="7 10" key="2">
    <citation type="submission" date="2021-03" db="EMBL/GenBank/DDBJ databases">
        <title>Antimicrobial resistance genes in bacteria isolated from Japanese honey, and their potential for conferring macrolide and lincosamide resistance in the American foulbrood pathogen Paenibacillus larvae.</title>
        <authorList>
            <person name="Okamoto M."/>
            <person name="Kumagai M."/>
            <person name="Kanamori H."/>
            <person name="Takamatsu D."/>
        </authorList>
    </citation>
    <scope>NUCLEOTIDE SEQUENCE [LARGE SCALE GENOMIC DNA]</scope>
    <source>
        <strain evidence="7 10">J6TS1</strain>
    </source>
</reference>
<dbReference type="Pfam" id="PF09360">
    <property type="entry name" value="zf-CDGSH"/>
    <property type="match status" value="1"/>
</dbReference>
<evidence type="ECO:0000256" key="1">
    <source>
        <dbReference type="ARBA" id="ARBA00022714"/>
    </source>
</evidence>
<dbReference type="Gene3D" id="3.30.70.20">
    <property type="match status" value="1"/>
</dbReference>